<dbReference type="PANTHER" id="PTHR20881">
    <property type="entry name" value="3-METHYL-2-OXOBUTANOATE HYDROXYMETHYLTRANSFERASE"/>
    <property type="match status" value="1"/>
</dbReference>
<dbReference type="PIRSF" id="PIRSF000388">
    <property type="entry name" value="Pantoate_hydroxy_MeTrfase"/>
    <property type="match status" value="1"/>
</dbReference>
<dbReference type="InterPro" id="IPR003700">
    <property type="entry name" value="Pantoate_hydroxy_MeTrfase"/>
</dbReference>
<dbReference type="CDD" id="cd06557">
    <property type="entry name" value="KPHMT-like"/>
    <property type="match status" value="1"/>
</dbReference>
<evidence type="ECO:0000256" key="2">
    <source>
        <dbReference type="ARBA" id="ARBA00008676"/>
    </source>
</evidence>
<protein>
    <recommendedName>
        <fullName evidence="3">3-methyl-2-oxobutanoate hydroxymethyltransferase</fullName>
        <ecNumber evidence="3">2.1.2.11</ecNumber>
    </recommendedName>
</protein>
<sequence>MRTTLSKLKNMHQSGEKIVCLTAYDASFSHWLEQAGVDMILVGDSLGMVVQGHATTLPVTLDEMVYHTQMVQRGNQRAWCIADLPFMFDATLEGALNAASRLMKEGGANMVKLEGGTRVLEVVSQLSVLGIPVCGHLGLLPQSVEKHGYKVVGRDDSSAEKLLAEALALQAHGAEILVLECVPSKLAKHITDQLSIPVIGIGAGSDTSGQVLVLHDILGLTVGKTPMFSKNYLNNSASIQAALQAFVSEVKSGKFPASHHEITL</sequence>
<dbReference type="HAMAP" id="MF_00156">
    <property type="entry name" value="PanB"/>
    <property type="match status" value="1"/>
</dbReference>
<proteinExistence type="inferred from homology"/>
<dbReference type="FunFam" id="3.20.20.60:FF:000003">
    <property type="entry name" value="3-methyl-2-oxobutanoate hydroxymethyltransferase"/>
    <property type="match status" value="1"/>
</dbReference>
<dbReference type="PANTHER" id="PTHR20881:SF0">
    <property type="entry name" value="3-METHYL-2-OXOBUTANOATE HYDROXYMETHYLTRANSFERASE"/>
    <property type="match status" value="1"/>
</dbReference>
<organism evidence="5">
    <name type="scientific">hydrothermal vent metagenome</name>
    <dbReference type="NCBI Taxonomy" id="652676"/>
    <lineage>
        <taxon>unclassified sequences</taxon>
        <taxon>metagenomes</taxon>
        <taxon>ecological metagenomes</taxon>
    </lineage>
</organism>
<dbReference type="GO" id="GO:0008168">
    <property type="term" value="F:methyltransferase activity"/>
    <property type="evidence" value="ECO:0007669"/>
    <property type="project" value="UniProtKB-KW"/>
</dbReference>
<dbReference type="Pfam" id="PF02548">
    <property type="entry name" value="Pantoate_transf"/>
    <property type="match status" value="1"/>
</dbReference>
<dbReference type="GO" id="GO:0003864">
    <property type="term" value="F:3-methyl-2-oxobutanoate hydroxymethyltransferase activity"/>
    <property type="evidence" value="ECO:0007669"/>
    <property type="project" value="UniProtKB-EC"/>
</dbReference>
<accession>A0A3B0VXX2</accession>
<reference evidence="5" key="1">
    <citation type="submission" date="2018-06" db="EMBL/GenBank/DDBJ databases">
        <authorList>
            <person name="Zhirakovskaya E."/>
        </authorList>
    </citation>
    <scope>NUCLEOTIDE SEQUENCE</scope>
</reference>
<dbReference type="EMBL" id="UOFC01000209">
    <property type="protein sequence ID" value="VAW48488.1"/>
    <property type="molecule type" value="Genomic_DNA"/>
</dbReference>
<dbReference type="InterPro" id="IPR040442">
    <property type="entry name" value="Pyrv_kinase-like_dom_sf"/>
</dbReference>
<name>A0A3B0VXX2_9ZZZZ</name>
<dbReference type="Gene3D" id="3.20.20.60">
    <property type="entry name" value="Phosphoenolpyruvate-binding domains"/>
    <property type="match status" value="1"/>
</dbReference>
<dbReference type="NCBIfam" id="NF001452">
    <property type="entry name" value="PRK00311.1"/>
    <property type="match status" value="1"/>
</dbReference>
<comment type="similarity">
    <text evidence="2">Belongs to the PanB family.</text>
</comment>
<evidence type="ECO:0000256" key="4">
    <source>
        <dbReference type="ARBA" id="ARBA00022679"/>
    </source>
</evidence>
<dbReference type="GO" id="GO:0015940">
    <property type="term" value="P:pantothenate biosynthetic process"/>
    <property type="evidence" value="ECO:0007669"/>
    <property type="project" value="InterPro"/>
</dbReference>
<dbReference type="EC" id="2.1.2.11" evidence="3"/>
<dbReference type="GO" id="GO:0005737">
    <property type="term" value="C:cytoplasm"/>
    <property type="evidence" value="ECO:0007669"/>
    <property type="project" value="TreeGrafter"/>
</dbReference>
<evidence type="ECO:0000313" key="5">
    <source>
        <dbReference type="EMBL" id="VAW48488.1"/>
    </source>
</evidence>
<dbReference type="InterPro" id="IPR015813">
    <property type="entry name" value="Pyrv/PenolPyrv_kinase-like_dom"/>
</dbReference>
<dbReference type="NCBIfam" id="TIGR00222">
    <property type="entry name" value="panB"/>
    <property type="match status" value="1"/>
</dbReference>
<comment type="pathway">
    <text evidence="1">Cofactor biosynthesis; (R)-pantothenate biosynthesis; (R)-pantoate from 3-methyl-2-oxobutanoate: step 1/2.</text>
</comment>
<keyword evidence="5" id="KW-0489">Methyltransferase</keyword>
<dbReference type="SUPFAM" id="SSF51621">
    <property type="entry name" value="Phosphoenolpyruvate/pyruvate domain"/>
    <property type="match status" value="1"/>
</dbReference>
<dbReference type="GO" id="GO:0000287">
    <property type="term" value="F:magnesium ion binding"/>
    <property type="evidence" value="ECO:0007669"/>
    <property type="project" value="TreeGrafter"/>
</dbReference>
<evidence type="ECO:0000256" key="3">
    <source>
        <dbReference type="ARBA" id="ARBA00012618"/>
    </source>
</evidence>
<keyword evidence="4 5" id="KW-0808">Transferase</keyword>
<evidence type="ECO:0000256" key="1">
    <source>
        <dbReference type="ARBA" id="ARBA00005033"/>
    </source>
</evidence>
<gene>
    <name evidence="5" type="ORF">MNBD_GAMMA03-113</name>
</gene>
<dbReference type="GO" id="GO:0032259">
    <property type="term" value="P:methylation"/>
    <property type="evidence" value="ECO:0007669"/>
    <property type="project" value="UniProtKB-KW"/>
</dbReference>
<dbReference type="AlphaFoldDB" id="A0A3B0VXX2"/>